<name>A0ABP7FHG4_9MICO</name>
<evidence type="ECO:0000313" key="2">
    <source>
        <dbReference type="EMBL" id="GAA3740010.1"/>
    </source>
</evidence>
<evidence type="ECO:0000256" key="1">
    <source>
        <dbReference type="SAM" id="Phobius"/>
    </source>
</evidence>
<organism evidence="2 3">
    <name type="scientific">Leifsonella bigeumensis</name>
    <dbReference type="NCBI Taxonomy" id="433643"/>
    <lineage>
        <taxon>Bacteria</taxon>
        <taxon>Bacillati</taxon>
        <taxon>Actinomycetota</taxon>
        <taxon>Actinomycetes</taxon>
        <taxon>Micrococcales</taxon>
        <taxon>Microbacteriaceae</taxon>
        <taxon>Leifsonella</taxon>
    </lineage>
</organism>
<keyword evidence="1" id="KW-0812">Transmembrane</keyword>
<protein>
    <recommendedName>
        <fullName evidence="4">CcmD family protein</fullName>
    </recommendedName>
</protein>
<dbReference type="Proteomes" id="UP001501004">
    <property type="component" value="Unassembled WGS sequence"/>
</dbReference>
<accession>A0ABP7FHG4</accession>
<keyword evidence="3" id="KW-1185">Reference proteome</keyword>
<sequence>MIHAAVAALAALLPGAAAFVTLLPGATEPTPSPAPDFDPNSVTPTWVGFAITFLVAVAAVLLIMDMVRRIRRTRYRAEIQERLEAETDVEADGESRP</sequence>
<dbReference type="EMBL" id="BAABAE010000003">
    <property type="protein sequence ID" value="GAA3740010.1"/>
    <property type="molecule type" value="Genomic_DNA"/>
</dbReference>
<evidence type="ECO:0008006" key="4">
    <source>
        <dbReference type="Google" id="ProtNLM"/>
    </source>
</evidence>
<evidence type="ECO:0000313" key="3">
    <source>
        <dbReference type="Proteomes" id="UP001501004"/>
    </source>
</evidence>
<keyword evidence="1" id="KW-0472">Membrane</keyword>
<dbReference type="RefSeq" id="WP_344755232.1">
    <property type="nucleotide sequence ID" value="NZ_BAABAE010000003.1"/>
</dbReference>
<keyword evidence="1" id="KW-1133">Transmembrane helix</keyword>
<proteinExistence type="predicted"/>
<comment type="caution">
    <text evidence="2">The sequence shown here is derived from an EMBL/GenBank/DDBJ whole genome shotgun (WGS) entry which is preliminary data.</text>
</comment>
<reference evidence="3" key="1">
    <citation type="journal article" date="2019" name="Int. J. Syst. Evol. Microbiol.">
        <title>The Global Catalogue of Microorganisms (GCM) 10K type strain sequencing project: providing services to taxonomists for standard genome sequencing and annotation.</title>
        <authorList>
            <consortium name="The Broad Institute Genomics Platform"/>
            <consortium name="The Broad Institute Genome Sequencing Center for Infectious Disease"/>
            <person name="Wu L."/>
            <person name="Ma J."/>
        </authorList>
    </citation>
    <scope>NUCLEOTIDE SEQUENCE [LARGE SCALE GENOMIC DNA]</scope>
    <source>
        <strain evidence="3">JCM 16949</strain>
    </source>
</reference>
<gene>
    <name evidence="2" type="ORF">GCM10022239_14550</name>
</gene>
<feature type="transmembrane region" description="Helical" evidence="1">
    <location>
        <begin position="42"/>
        <end position="64"/>
    </location>
</feature>